<gene>
    <name evidence="1" type="ORF">ATN84_11305</name>
</gene>
<dbReference type="STRING" id="1494590.ATN84_11305"/>
<dbReference type="Proteomes" id="UP000070107">
    <property type="component" value="Unassembled WGS sequence"/>
</dbReference>
<evidence type="ECO:0000313" key="1">
    <source>
        <dbReference type="EMBL" id="KXF76632.1"/>
    </source>
</evidence>
<proteinExistence type="predicted"/>
<comment type="caution">
    <text evidence="1">The sequence shown here is derived from an EMBL/GenBank/DDBJ whole genome shotgun (WGS) entry which is preliminary data.</text>
</comment>
<evidence type="ECO:0000313" key="2">
    <source>
        <dbReference type="Proteomes" id="UP000070107"/>
    </source>
</evidence>
<dbReference type="CDD" id="cd20293">
    <property type="entry name" value="cupin_HutD_N"/>
    <property type="match status" value="1"/>
</dbReference>
<sequence length="193" mass="20656">MVASLLRAADHRRMPWKNGGGETTEIAVFPPDAGLSDFDWRVSMAKVAGDGPFSIFPGIDRTLSILEGNGMELSIAGQGAVRLDAASEPLPFPADAAVDARLTDGPITDLNVMTRRGGFTHSVRRMHIDHQTALTATGTPALLFCHRGTIEVDGDDLSAQLTPLDCLVLDEAAEKTLRLSGTGTFFLIEIRRG</sequence>
<name>A0A135HTW7_9HYPH</name>
<dbReference type="InterPro" id="IPR010282">
    <property type="entry name" value="Uncharacterised_HutD/Ves"/>
</dbReference>
<dbReference type="InterPro" id="IPR014710">
    <property type="entry name" value="RmlC-like_jellyroll"/>
</dbReference>
<dbReference type="Gene3D" id="2.60.120.10">
    <property type="entry name" value="Jelly Rolls"/>
    <property type="match status" value="1"/>
</dbReference>
<dbReference type="PANTHER" id="PTHR37943">
    <property type="entry name" value="PROTEIN VES"/>
    <property type="match status" value="1"/>
</dbReference>
<dbReference type="OrthoDB" id="9800082at2"/>
<dbReference type="Pfam" id="PF05962">
    <property type="entry name" value="HutD"/>
    <property type="match status" value="1"/>
</dbReference>
<protein>
    <submittedName>
        <fullName evidence="1">HutD-family protein</fullName>
    </submittedName>
</protein>
<dbReference type="InterPro" id="IPR011051">
    <property type="entry name" value="RmlC_Cupin_sf"/>
</dbReference>
<dbReference type="AlphaFoldDB" id="A0A135HTW7"/>
<dbReference type="PANTHER" id="PTHR37943:SF1">
    <property type="entry name" value="PROTEIN VES"/>
    <property type="match status" value="1"/>
</dbReference>
<organism evidence="1 2">
    <name type="scientific">Paramesorhizobium deserti</name>
    <dbReference type="NCBI Taxonomy" id="1494590"/>
    <lineage>
        <taxon>Bacteria</taxon>
        <taxon>Pseudomonadati</taxon>
        <taxon>Pseudomonadota</taxon>
        <taxon>Alphaproteobacteria</taxon>
        <taxon>Hyphomicrobiales</taxon>
        <taxon>Phyllobacteriaceae</taxon>
        <taxon>Paramesorhizobium</taxon>
    </lineage>
</organism>
<dbReference type="EMBL" id="LNTU01000023">
    <property type="protein sequence ID" value="KXF76632.1"/>
    <property type="molecule type" value="Genomic_DNA"/>
</dbReference>
<keyword evidence="2" id="KW-1185">Reference proteome</keyword>
<dbReference type="RefSeq" id="WP_068882203.1">
    <property type="nucleotide sequence ID" value="NZ_LNTU01000023.1"/>
</dbReference>
<reference evidence="1 2" key="1">
    <citation type="submission" date="2015-11" db="EMBL/GenBank/DDBJ databases">
        <title>Draft genome sequence of Paramesorhizobium deserti A-3-E, a strain highly resistant to diverse beta-lactam antibiotics.</title>
        <authorList>
            <person name="Lv R."/>
            <person name="Yang X."/>
            <person name="Fang N."/>
            <person name="Guo J."/>
            <person name="Luo X."/>
            <person name="Peng F."/>
            <person name="Yang R."/>
            <person name="Cui Y."/>
            <person name="Fang C."/>
            <person name="Song Y."/>
        </authorList>
    </citation>
    <scope>NUCLEOTIDE SEQUENCE [LARGE SCALE GENOMIC DNA]</scope>
    <source>
        <strain evidence="1 2">A-3-E</strain>
    </source>
</reference>
<dbReference type="SUPFAM" id="SSF51182">
    <property type="entry name" value="RmlC-like cupins"/>
    <property type="match status" value="1"/>
</dbReference>
<accession>A0A135HTW7</accession>